<dbReference type="Proteomes" id="UP001419268">
    <property type="component" value="Unassembled WGS sequence"/>
</dbReference>
<proteinExistence type="predicted"/>
<evidence type="ECO:0000313" key="2">
    <source>
        <dbReference type="Proteomes" id="UP001419268"/>
    </source>
</evidence>
<organism evidence="1 2">
    <name type="scientific">Stephania cephalantha</name>
    <dbReference type="NCBI Taxonomy" id="152367"/>
    <lineage>
        <taxon>Eukaryota</taxon>
        <taxon>Viridiplantae</taxon>
        <taxon>Streptophyta</taxon>
        <taxon>Embryophyta</taxon>
        <taxon>Tracheophyta</taxon>
        <taxon>Spermatophyta</taxon>
        <taxon>Magnoliopsida</taxon>
        <taxon>Ranunculales</taxon>
        <taxon>Menispermaceae</taxon>
        <taxon>Menispermoideae</taxon>
        <taxon>Cissampelideae</taxon>
        <taxon>Stephania</taxon>
    </lineage>
</organism>
<comment type="caution">
    <text evidence="1">The sequence shown here is derived from an EMBL/GenBank/DDBJ whole genome shotgun (WGS) entry which is preliminary data.</text>
</comment>
<name>A0AAP0HMM9_9MAGN</name>
<evidence type="ECO:0000313" key="1">
    <source>
        <dbReference type="EMBL" id="KAK9088470.1"/>
    </source>
</evidence>
<protein>
    <submittedName>
        <fullName evidence="1">Uncharacterized protein</fullName>
    </submittedName>
</protein>
<gene>
    <name evidence="1" type="ORF">Scep_027552</name>
</gene>
<keyword evidence="2" id="KW-1185">Reference proteome</keyword>
<reference evidence="1 2" key="1">
    <citation type="submission" date="2024-01" db="EMBL/GenBank/DDBJ databases">
        <title>Genome assemblies of Stephania.</title>
        <authorList>
            <person name="Yang L."/>
        </authorList>
    </citation>
    <scope>NUCLEOTIDE SEQUENCE [LARGE SCALE GENOMIC DNA]</scope>
    <source>
        <strain evidence="1">JXDWG</strain>
        <tissue evidence="1">Leaf</tissue>
    </source>
</reference>
<dbReference type="EMBL" id="JBBNAG010000012">
    <property type="protein sequence ID" value="KAK9088470.1"/>
    <property type="molecule type" value="Genomic_DNA"/>
</dbReference>
<accession>A0AAP0HMM9</accession>
<sequence>MTDAPNNSQTSSQFLSRSRKILLFLSAQSAHARCRVPMCHINACLAPLKWVEDSTHSLNFLAHSPPIANSIAILC</sequence>
<dbReference type="AlphaFoldDB" id="A0AAP0HMM9"/>